<evidence type="ECO:0000313" key="2">
    <source>
        <dbReference type="Proteomes" id="UP000217790"/>
    </source>
</evidence>
<gene>
    <name evidence="1" type="ORF">ARMGADRAFT_1137901</name>
</gene>
<dbReference type="AlphaFoldDB" id="A0A2H3CM20"/>
<name>A0A2H3CM20_ARMGA</name>
<keyword evidence="2" id="KW-1185">Reference proteome</keyword>
<dbReference type="InParanoid" id="A0A2H3CM20"/>
<dbReference type="Proteomes" id="UP000217790">
    <property type="component" value="Unassembled WGS sequence"/>
</dbReference>
<reference evidence="2" key="1">
    <citation type="journal article" date="2017" name="Nat. Ecol. Evol.">
        <title>Genome expansion and lineage-specific genetic innovations in the forest pathogenic fungi Armillaria.</title>
        <authorList>
            <person name="Sipos G."/>
            <person name="Prasanna A.N."/>
            <person name="Walter M.C."/>
            <person name="O'Connor E."/>
            <person name="Balint B."/>
            <person name="Krizsan K."/>
            <person name="Kiss B."/>
            <person name="Hess J."/>
            <person name="Varga T."/>
            <person name="Slot J."/>
            <person name="Riley R."/>
            <person name="Boka B."/>
            <person name="Rigling D."/>
            <person name="Barry K."/>
            <person name="Lee J."/>
            <person name="Mihaltcheva S."/>
            <person name="LaButti K."/>
            <person name="Lipzen A."/>
            <person name="Waldron R."/>
            <person name="Moloney N.M."/>
            <person name="Sperisen C."/>
            <person name="Kredics L."/>
            <person name="Vagvoelgyi C."/>
            <person name="Patrignani A."/>
            <person name="Fitzpatrick D."/>
            <person name="Nagy I."/>
            <person name="Doyle S."/>
            <person name="Anderson J.B."/>
            <person name="Grigoriev I.V."/>
            <person name="Gueldener U."/>
            <person name="Muensterkoetter M."/>
            <person name="Nagy L.G."/>
        </authorList>
    </citation>
    <scope>NUCLEOTIDE SEQUENCE [LARGE SCALE GENOMIC DNA]</scope>
    <source>
        <strain evidence="2">Ar21-2</strain>
    </source>
</reference>
<sequence length="444" mass="51156">MPPPLSNIERLIKLMDKDEGKFAVEGHQVMVGRLAMRLKNGMPWHPHDGAYITVLLPEVTISTHTEIDQAEEEIILPLQQIYTGRKPVISASLADTPCTTFGAPHLLDPLNLILGTSYTMDTPLLPSLLEDCITKEYDFGTAYGCLHAVWHTLDWNTVWDKLCGCEAEDQTVRRKAVHGNGSVDSDMYPWHVWDLYSNRVVPIWTTGKIEPHPISHAWVDENDRMDVWTPINGREWPVPILKNANLNLIRIEMLNNGLEYVWLDVLCLRQKGGLREDLCAEEWKLDVPTIGWVYERTKMHCYLKDYFDSDCCWFNHAWTLQEIRCNGYAICRVTPNGPLNAKPDKDSNYDTQVLTTFHQKLQSLKRLTIQKFDVLEEMRRRVLMNPVDKIAGMAMLLRSPRIPAYYESQSLEDAWTAFMNTASRYIQVDLFFKYPEPGNASAKW</sequence>
<evidence type="ECO:0008006" key="3">
    <source>
        <dbReference type="Google" id="ProtNLM"/>
    </source>
</evidence>
<dbReference type="OrthoDB" id="5418601at2759"/>
<evidence type="ECO:0000313" key="1">
    <source>
        <dbReference type="EMBL" id="PBK82920.1"/>
    </source>
</evidence>
<organism evidence="1 2">
    <name type="scientific">Armillaria gallica</name>
    <name type="common">Bulbous honey fungus</name>
    <name type="synonym">Armillaria bulbosa</name>
    <dbReference type="NCBI Taxonomy" id="47427"/>
    <lineage>
        <taxon>Eukaryota</taxon>
        <taxon>Fungi</taxon>
        <taxon>Dikarya</taxon>
        <taxon>Basidiomycota</taxon>
        <taxon>Agaricomycotina</taxon>
        <taxon>Agaricomycetes</taxon>
        <taxon>Agaricomycetidae</taxon>
        <taxon>Agaricales</taxon>
        <taxon>Marasmiineae</taxon>
        <taxon>Physalacriaceae</taxon>
        <taxon>Armillaria</taxon>
    </lineage>
</organism>
<proteinExistence type="predicted"/>
<protein>
    <recommendedName>
        <fullName evidence="3">Heterokaryon incompatibility domain-containing protein</fullName>
    </recommendedName>
</protein>
<accession>A0A2H3CM20</accession>
<dbReference type="EMBL" id="KZ293711">
    <property type="protein sequence ID" value="PBK82920.1"/>
    <property type="molecule type" value="Genomic_DNA"/>
</dbReference>